<sequence length="288" mass="32184">MAKAVTNMPASIREKLLNLARAENQVFDVILVRYGLERFLSRLAQSEHRDSYVLKGGMLVTAWIDDGNRVTRDADFLGFGDAEEHDLLERFKTIMSMEDNDGLRFDTDALRATAIREQGEYGGVRLTTTAYLGNTRIPITLDIGFGDALADPTQFIDYPTLLGSAPPRVRAYPPATVVAEKFQAMVSLGVVNTRMKDYYDLWTIPKVMPIAADDLDAAIQATFNRRQTDIPTTRPPGLSEEFYNDAGKQRQWAAYARSINLDDIALGEVISAIWDYIGPSCERLSHPI</sequence>
<dbReference type="Proteomes" id="UP000006512">
    <property type="component" value="Unassembled WGS sequence"/>
</dbReference>
<reference evidence="2" key="1">
    <citation type="submission" date="2011-03" db="EMBL/GenBank/DDBJ databases">
        <title>Draft genome sequence of Brevundimonas diminuta.</title>
        <authorList>
            <person name="Brown P.J.B."/>
            <person name="Buechlein A."/>
            <person name="Hemmerich C."/>
            <person name="Brun Y.V."/>
        </authorList>
    </citation>
    <scope>NUCLEOTIDE SEQUENCE [LARGE SCALE GENOMIC DNA]</scope>
    <source>
        <strain evidence="2">C19</strain>
    </source>
</reference>
<dbReference type="RefSeq" id="WP_006270784.1">
    <property type="nucleotide sequence ID" value="NZ_GL883076.1"/>
</dbReference>
<dbReference type="Pfam" id="PF08843">
    <property type="entry name" value="AbiEii"/>
    <property type="match status" value="1"/>
</dbReference>
<name>F4QG10_9CAUL</name>
<dbReference type="STRING" id="715226.ABI_00530"/>
<keyword evidence="2" id="KW-1185">Reference proteome</keyword>
<evidence type="ECO:0008006" key="3">
    <source>
        <dbReference type="Google" id="ProtNLM"/>
    </source>
</evidence>
<organism evidence="1 2">
    <name type="scientific">Asticcacaulis biprosthecium C19</name>
    <dbReference type="NCBI Taxonomy" id="715226"/>
    <lineage>
        <taxon>Bacteria</taxon>
        <taxon>Pseudomonadati</taxon>
        <taxon>Pseudomonadota</taxon>
        <taxon>Alphaproteobacteria</taxon>
        <taxon>Caulobacterales</taxon>
        <taxon>Caulobacteraceae</taxon>
        <taxon>Asticcacaulis</taxon>
    </lineage>
</organism>
<gene>
    <name evidence="1" type="ORF">ABI_00530</name>
</gene>
<evidence type="ECO:0000313" key="1">
    <source>
        <dbReference type="EMBL" id="EGF93821.1"/>
    </source>
</evidence>
<dbReference type="AlphaFoldDB" id="F4QG10"/>
<dbReference type="HOGENOM" id="CLU_067323_0_0_5"/>
<proteinExistence type="predicted"/>
<dbReference type="InterPro" id="IPR014942">
    <property type="entry name" value="AbiEii"/>
</dbReference>
<dbReference type="OrthoDB" id="9808443at2"/>
<dbReference type="eggNOG" id="COG2253">
    <property type="taxonomic scope" value="Bacteria"/>
</dbReference>
<evidence type="ECO:0000313" key="2">
    <source>
        <dbReference type="Proteomes" id="UP000006512"/>
    </source>
</evidence>
<dbReference type="EMBL" id="GL883076">
    <property type="protein sequence ID" value="EGF93821.1"/>
    <property type="molecule type" value="Genomic_DNA"/>
</dbReference>
<accession>F4QG10</accession>
<protein>
    <recommendedName>
        <fullName evidence="3">Nucleotidyl transferase AbiEii/AbiGii toxin family protein</fullName>
    </recommendedName>
</protein>